<feature type="chain" id="PRO_5019583519" evidence="1">
    <location>
        <begin position="29"/>
        <end position="306"/>
    </location>
</feature>
<dbReference type="RefSeq" id="WP_126556561.1">
    <property type="nucleotide sequence ID" value="NZ_BIFS01000002.1"/>
</dbReference>
<name>A0A402AVA3_9CHLR</name>
<evidence type="ECO:0000313" key="3">
    <source>
        <dbReference type="Proteomes" id="UP000287188"/>
    </source>
</evidence>
<dbReference type="Proteomes" id="UP000287188">
    <property type="component" value="Unassembled WGS sequence"/>
</dbReference>
<gene>
    <name evidence="2" type="ORF">KDK_68700</name>
</gene>
<evidence type="ECO:0000313" key="2">
    <source>
        <dbReference type="EMBL" id="GCE23070.1"/>
    </source>
</evidence>
<organism evidence="2 3">
    <name type="scientific">Dictyobacter kobayashii</name>
    <dbReference type="NCBI Taxonomy" id="2014872"/>
    <lineage>
        <taxon>Bacteria</taxon>
        <taxon>Bacillati</taxon>
        <taxon>Chloroflexota</taxon>
        <taxon>Ktedonobacteria</taxon>
        <taxon>Ktedonobacterales</taxon>
        <taxon>Dictyobacteraceae</taxon>
        <taxon>Dictyobacter</taxon>
    </lineage>
</organism>
<proteinExistence type="predicted"/>
<comment type="caution">
    <text evidence="2">The sequence shown here is derived from an EMBL/GenBank/DDBJ whole genome shotgun (WGS) entry which is preliminary data.</text>
</comment>
<reference evidence="3" key="1">
    <citation type="submission" date="2018-12" db="EMBL/GenBank/DDBJ databases">
        <title>Tengunoibacter tsumagoiensis gen. nov., sp. nov., Dictyobacter kobayashii sp. nov., D. alpinus sp. nov., and D. joshuensis sp. nov. and description of Dictyobacteraceae fam. nov. within the order Ktedonobacterales isolated from Tengu-no-mugimeshi.</title>
        <authorList>
            <person name="Wang C.M."/>
            <person name="Zheng Y."/>
            <person name="Sakai Y."/>
            <person name="Toyoda A."/>
            <person name="Minakuchi Y."/>
            <person name="Abe K."/>
            <person name="Yokota A."/>
            <person name="Yabe S."/>
        </authorList>
    </citation>
    <scope>NUCLEOTIDE SEQUENCE [LARGE SCALE GENOMIC DNA]</scope>
    <source>
        <strain evidence="3">Uno11</strain>
    </source>
</reference>
<dbReference type="OrthoDB" id="111829at2"/>
<sequence>MKKRALSVLVLSMLMLAFLAAVPLNASAATPSAASQLAKHHKVHFFMRGNKHKDLGARQFAGGNNLNYGGGPVMGGTTNVFAIFWEPTGNVSSTYQGLIQRYFGDVNGSGLYNNNTQYTDSAGNVPSNTQFAGSWTDNTAYPESPLLDSDIQNEVSRAQSANGWSSSIDNIFFVFTEAGQDLCFDSSQSQCASNAFCAYHSYFGSNTIYAAMPYAASFSCNGGQGPNGDQAADETINVTSHEQMEAATDPLLNAWTDSSGQEIGDKCAWNFGSVNSDGSNVNFNGDPYLLQQEWDNNIGGCTLTGP</sequence>
<dbReference type="EMBL" id="BIFS01000002">
    <property type="protein sequence ID" value="GCE23070.1"/>
    <property type="molecule type" value="Genomic_DNA"/>
</dbReference>
<keyword evidence="3" id="KW-1185">Reference proteome</keyword>
<feature type="signal peptide" evidence="1">
    <location>
        <begin position="1"/>
        <end position="28"/>
    </location>
</feature>
<protein>
    <submittedName>
        <fullName evidence="2">Uncharacterized protein</fullName>
    </submittedName>
</protein>
<dbReference type="AlphaFoldDB" id="A0A402AVA3"/>
<accession>A0A402AVA3</accession>
<evidence type="ECO:0000256" key="1">
    <source>
        <dbReference type="SAM" id="SignalP"/>
    </source>
</evidence>
<keyword evidence="1" id="KW-0732">Signal</keyword>